<dbReference type="Gene3D" id="1.10.40.70">
    <property type="match status" value="1"/>
</dbReference>
<evidence type="ECO:0000259" key="4">
    <source>
        <dbReference type="PROSITE" id="PS00662"/>
    </source>
</evidence>
<dbReference type="eggNOG" id="COG2804">
    <property type="taxonomic scope" value="Bacteria"/>
</dbReference>
<dbReference type="InterPro" id="IPR003593">
    <property type="entry name" value="AAA+_ATPase"/>
</dbReference>
<dbReference type="EMBL" id="CP000860">
    <property type="protein sequence ID" value="ACA59503.1"/>
    <property type="molecule type" value="Genomic_DNA"/>
</dbReference>
<name>B1I3A1_DESAP</name>
<feature type="domain" description="Bacterial type II secretion system protein E" evidence="4">
    <location>
        <begin position="381"/>
        <end position="395"/>
    </location>
</feature>
<dbReference type="AlphaFoldDB" id="B1I3A1"/>
<dbReference type="InterPro" id="IPR027417">
    <property type="entry name" value="P-loop_NTPase"/>
</dbReference>
<gene>
    <name evidence="5" type="ordered locus">Daud_0991</name>
</gene>
<dbReference type="InterPro" id="IPR001482">
    <property type="entry name" value="T2SS/T4SS_dom"/>
</dbReference>
<keyword evidence="3" id="KW-0067">ATP-binding</keyword>
<sequence>MRTETSRKLLGEILLEKRVITAEALQEALDLQKQTGERLGRVLVDLGYVSEHVLVEALAGQLGIRYVHLDGLALDPELVRSVPEKLIRRHKAVPLRRDGSRLRVAMSDPLNVTAVDDLRLVSGCEIDPVLALESELDLVIRKHLGFPDLEETAGVFDDVEVVRSEVVSLNPGEPMDDEAPVVRVVNSMIMQAIRDGASDMHVEHLEEQVRIRCRVDGLLRDLTVLPPKFRYPLVSRLKIMARLDIAEKRVPQDGRFQVRYRGREIDFRVSTMPTVFGEKVVIRILDKTRMINRVDKLGFSAANRQRLTGILRHPYGMVLITGPTGSGKTTTLYAILSELNSPALNVITIEDPVEYILPGVNQIPINPRAGLTFSRGLRSILRQDPDIIMVGEIRDAETAEIAVRAATTGHLVFSTLHTNNAVGALSRLVDIGIEPFLVASSVLGVVAQRLVRVICPRCRESYHPAPGGLERYFAGQGPDETVTLHRGMGCTHCGRTGYRGRTTIGEVLPLSAVLRQMVCARAGEGELESQAVREGFILMKDDGLEKVRRGITTVSEIMRVAYVD</sequence>
<keyword evidence="6" id="KW-1185">Reference proteome</keyword>
<dbReference type="FunFam" id="3.40.50.300:FF:000398">
    <property type="entry name" value="Type IV pilus assembly ATPase PilB"/>
    <property type="match status" value="1"/>
</dbReference>
<dbReference type="GO" id="GO:0005524">
    <property type="term" value="F:ATP binding"/>
    <property type="evidence" value="ECO:0007669"/>
    <property type="project" value="UniProtKB-KW"/>
</dbReference>
<dbReference type="PANTHER" id="PTHR30258:SF1">
    <property type="entry name" value="PROTEIN TRANSPORT PROTEIN HOFB HOMOLOG"/>
    <property type="match status" value="1"/>
</dbReference>
<proteinExistence type="inferred from homology"/>
<dbReference type="InterPro" id="IPR007831">
    <property type="entry name" value="T2SS_GspE_N"/>
</dbReference>
<dbReference type="STRING" id="477974.Daud_0991"/>
<evidence type="ECO:0000256" key="1">
    <source>
        <dbReference type="ARBA" id="ARBA00006611"/>
    </source>
</evidence>
<protein>
    <submittedName>
        <fullName evidence="5">Type II secretion system protein E</fullName>
    </submittedName>
</protein>
<evidence type="ECO:0000313" key="6">
    <source>
        <dbReference type="Proteomes" id="UP000008544"/>
    </source>
</evidence>
<reference evidence="5 6" key="2">
    <citation type="journal article" date="2008" name="Science">
        <title>Environmental genomics reveals a single-species ecosystem deep within Earth.</title>
        <authorList>
            <person name="Chivian D."/>
            <person name="Brodie E.L."/>
            <person name="Alm E.J."/>
            <person name="Culley D.E."/>
            <person name="Dehal P.S."/>
            <person name="Desantis T.Z."/>
            <person name="Gihring T.M."/>
            <person name="Lapidus A."/>
            <person name="Lin L.H."/>
            <person name="Lowry S.R."/>
            <person name="Moser D.P."/>
            <person name="Richardson P.M."/>
            <person name="Southam G."/>
            <person name="Wanger G."/>
            <person name="Pratt L.M."/>
            <person name="Andersen G.L."/>
            <person name="Hazen T.C."/>
            <person name="Brockman F.J."/>
            <person name="Arkin A.P."/>
            <person name="Onstott T.C."/>
        </authorList>
    </citation>
    <scope>NUCLEOTIDE SEQUENCE [LARGE SCALE GENOMIC DNA]</scope>
    <source>
        <strain evidence="5 6">MP104C</strain>
    </source>
</reference>
<dbReference type="HOGENOM" id="CLU_013446_10_3_9"/>
<accession>B1I3A1</accession>
<comment type="similarity">
    <text evidence="1">Belongs to the GSP E family.</text>
</comment>
<dbReference type="KEGG" id="dau:Daud_0991"/>
<dbReference type="PROSITE" id="PS00662">
    <property type="entry name" value="T2SP_E"/>
    <property type="match status" value="1"/>
</dbReference>
<dbReference type="FunFam" id="3.30.300.160:FF:000002">
    <property type="entry name" value="Type II secretion system protein E"/>
    <property type="match status" value="1"/>
</dbReference>
<dbReference type="SUPFAM" id="SSF160246">
    <property type="entry name" value="EspE N-terminal domain-like"/>
    <property type="match status" value="1"/>
</dbReference>
<evidence type="ECO:0000256" key="3">
    <source>
        <dbReference type="ARBA" id="ARBA00022840"/>
    </source>
</evidence>
<dbReference type="Gene3D" id="3.30.450.90">
    <property type="match status" value="1"/>
</dbReference>
<dbReference type="Gene3D" id="3.30.300.160">
    <property type="entry name" value="Type II secretion system, protein E, N-terminal domain"/>
    <property type="match status" value="1"/>
</dbReference>
<dbReference type="Gene3D" id="3.40.50.300">
    <property type="entry name" value="P-loop containing nucleotide triphosphate hydrolases"/>
    <property type="match status" value="1"/>
</dbReference>
<dbReference type="Pfam" id="PF00437">
    <property type="entry name" value="T2SSE"/>
    <property type="match status" value="1"/>
</dbReference>
<dbReference type="SMART" id="SM00382">
    <property type="entry name" value="AAA"/>
    <property type="match status" value="1"/>
</dbReference>
<evidence type="ECO:0000313" key="5">
    <source>
        <dbReference type="EMBL" id="ACA59503.1"/>
    </source>
</evidence>
<dbReference type="RefSeq" id="WP_012302089.1">
    <property type="nucleotide sequence ID" value="NC_010424.1"/>
</dbReference>
<dbReference type="SUPFAM" id="SSF52540">
    <property type="entry name" value="P-loop containing nucleoside triphosphate hydrolases"/>
    <property type="match status" value="1"/>
</dbReference>
<dbReference type="GO" id="GO:0005886">
    <property type="term" value="C:plasma membrane"/>
    <property type="evidence" value="ECO:0007669"/>
    <property type="project" value="TreeGrafter"/>
</dbReference>
<dbReference type="PANTHER" id="PTHR30258">
    <property type="entry name" value="TYPE II SECRETION SYSTEM PROTEIN GSPE-RELATED"/>
    <property type="match status" value="1"/>
</dbReference>
<reference evidence="6" key="1">
    <citation type="submission" date="2007-10" db="EMBL/GenBank/DDBJ databases">
        <title>Complete sequence of chromosome of Desulforudis audaxviator MP104C.</title>
        <authorList>
            <person name="Copeland A."/>
            <person name="Lucas S."/>
            <person name="Lapidus A."/>
            <person name="Barry K."/>
            <person name="Glavina del Rio T."/>
            <person name="Dalin E."/>
            <person name="Tice H."/>
            <person name="Bruce D."/>
            <person name="Pitluck S."/>
            <person name="Lowry S.R."/>
            <person name="Larimer F."/>
            <person name="Land M.L."/>
            <person name="Hauser L."/>
            <person name="Kyrpides N."/>
            <person name="Ivanova N.N."/>
            <person name="Richardson P."/>
        </authorList>
    </citation>
    <scope>NUCLEOTIDE SEQUENCE [LARGE SCALE GENOMIC DNA]</scope>
    <source>
        <strain evidence="6">MP104C</strain>
    </source>
</reference>
<dbReference type="CDD" id="cd01129">
    <property type="entry name" value="PulE-GspE-like"/>
    <property type="match status" value="1"/>
</dbReference>
<keyword evidence="2" id="KW-0547">Nucleotide-binding</keyword>
<dbReference type="InterPro" id="IPR037257">
    <property type="entry name" value="T2SS_E_N_sf"/>
</dbReference>
<dbReference type="GO" id="GO:0016887">
    <property type="term" value="F:ATP hydrolysis activity"/>
    <property type="evidence" value="ECO:0007669"/>
    <property type="project" value="TreeGrafter"/>
</dbReference>
<dbReference type="Pfam" id="PF05157">
    <property type="entry name" value="MshEN"/>
    <property type="match status" value="1"/>
</dbReference>
<dbReference type="FunFam" id="3.30.450.90:FF:000001">
    <property type="entry name" value="Type II secretion system ATPase GspE"/>
    <property type="match status" value="1"/>
</dbReference>
<organism evidence="5 6">
    <name type="scientific">Desulforudis audaxviator (strain MP104C)</name>
    <dbReference type="NCBI Taxonomy" id="477974"/>
    <lineage>
        <taxon>Bacteria</taxon>
        <taxon>Bacillati</taxon>
        <taxon>Bacillota</taxon>
        <taxon>Clostridia</taxon>
        <taxon>Thermoanaerobacterales</taxon>
        <taxon>Candidatus Desulforudaceae</taxon>
        <taxon>Candidatus Desulforudis</taxon>
    </lineage>
</organism>
<dbReference type="Proteomes" id="UP000008544">
    <property type="component" value="Chromosome"/>
</dbReference>
<evidence type="ECO:0000256" key="2">
    <source>
        <dbReference type="ARBA" id="ARBA00022741"/>
    </source>
</evidence>
<dbReference type="OrthoDB" id="9808272at2"/>